<evidence type="ECO:0000256" key="1">
    <source>
        <dbReference type="SAM" id="Phobius"/>
    </source>
</evidence>
<dbReference type="InterPro" id="IPR017850">
    <property type="entry name" value="Alkaline_phosphatase_core_sf"/>
</dbReference>
<feature type="transmembrane region" description="Helical" evidence="1">
    <location>
        <begin position="541"/>
        <end position="559"/>
    </location>
</feature>
<feature type="transmembrane region" description="Helical" evidence="1">
    <location>
        <begin position="593"/>
        <end position="614"/>
    </location>
</feature>
<dbReference type="SUPFAM" id="SSF53649">
    <property type="entry name" value="Alkaline phosphatase-like"/>
    <property type="match status" value="1"/>
</dbReference>
<feature type="transmembrane region" description="Helical" evidence="1">
    <location>
        <begin position="708"/>
        <end position="726"/>
    </location>
</feature>
<dbReference type="AlphaFoldDB" id="A0A235B547"/>
<evidence type="ECO:0000313" key="3">
    <source>
        <dbReference type="Proteomes" id="UP000215459"/>
    </source>
</evidence>
<feature type="transmembrane region" description="Helical" evidence="1">
    <location>
        <begin position="468"/>
        <end position="491"/>
    </location>
</feature>
<comment type="caution">
    <text evidence="2">The sequence shown here is derived from an EMBL/GenBank/DDBJ whole genome shotgun (WGS) entry which is preliminary data.</text>
</comment>
<reference evidence="2 3" key="1">
    <citation type="submission" date="2017-07" db="EMBL/GenBank/DDBJ databases">
        <title>The genome sequence of Paludifilum halophilum highlights mechanisms for microbial adaptation to high salt environemnts.</title>
        <authorList>
            <person name="Belbahri L."/>
        </authorList>
    </citation>
    <scope>NUCLEOTIDE SEQUENCE [LARGE SCALE GENOMIC DNA]</scope>
    <source>
        <strain evidence="2 3">DSM 102817</strain>
    </source>
</reference>
<dbReference type="PROSITE" id="PS51257">
    <property type="entry name" value="PROKAR_LIPOPROTEIN"/>
    <property type="match status" value="1"/>
</dbReference>
<feature type="transmembrane region" description="Helical" evidence="1">
    <location>
        <begin position="511"/>
        <end position="529"/>
    </location>
</feature>
<keyword evidence="3" id="KW-1185">Reference proteome</keyword>
<protein>
    <submittedName>
        <fullName evidence="2">Uncharacterized protein</fullName>
    </submittedName>
</protein>
<proteinExistence type="predicted"/>
<sequence>MKRGMNVRFGWLVMTICLLVTGTGCGFTVADPPATDQTPLRQVWLIHAYGLTFKDLRDGEYPHLSRMLRQSAIGAMNRKTGGKETVANSLATLGSGTRARVFGEEGFYLEKEWVNSEGIMAKALHEQRTGTAPPEGSVIYPDIMEYIRENEDGPYHVVPGALGEALRRSGRSRLVLGNMDEGNHRPVRYAPFLTMDRRGWTEEGWIGKQTLTESPRRPFGVKTRYGWLEKHLFHWPRPGLAVVDLGDLYRLEQAESRMSSRYREVVRSRVLSEMDRFVGKAMRKVPDDTMLALVSTSGDQAQDHGEELLPVMLYRKGEAPGLLTSDTTRRRGIVSNIDLAPTLLTILGVETPKTMMGRSMKRTEGSPADFWRTLDRAEAVYRFRPPVMYSYILFQMAVLVAGSVLLLTGSRQAGGWMQAVALAIMLTPFVFLLTSGISAESPLSLAAFLLLTVFILAGLFRRLDTIPLFFWVGLISFLPIVLDGILGGPFIRQSFLGYDAIKGARYYGVGNEYMGVILGSSILTCAAWLEGKNRASRILRSAVALFFLGLAIFFAVPFLGANAGGALASAVGFGVAFIRFFRVGKSFPVWQGLGLIILGFSLLFFFNGIFSFGFPTHIDRAFSHLQAGDWGEILRILHRKGAMNWKLIRISSWGKVFLLSLGVMAVLAFRPVGGLKKLRMSYPQLFNGFIAILSGALTALAVNDSGIVSAATAIIYIVMPVMVIGFREWVNENPVSGGRP</sequence>
<dbReference type="EMBL" id="NOWF01000009">
    <property type="protein sequence ID" value="OYD06735.1"/>
    <property type="molecule type" value="Genomic_DNA"/>
</dbReference>
<feature type="transmembrane region" description="Helical" evidence="1">
    <location>
        <begin position="443"/>
        <end position="461"/>
    </location>
</feature>
<feature type="transmembrane region" description="Helical" evidence="1">
    <location>
        <begin position="565"/>
        <end position="581"/>
    </location>
</feature>
<keyword evidence="1" id="KW-1133">Transmembrane helix</keyword>
<accession>A0A235B547</accession>
<feature type="transmembrane region" description="Helical" evidence="1">
    <location>
        <begin position="388"/>
        <end position="407"/>
    </location>
</feature>
<feature type="transmembrane region" description="Helical" evidence="1">
    <location>
        <begin position="685"/>
        <end position="702"/>
    </location>
</feature>
<dbReference type="Proteomes" id="UP000215459">
    <property type="component" value="Unassembled WGS sequence"/>
</dbReference>
<gene>
    <name evidence="2" type="ORF">CHM34_14245</name>
</gene>
<evidence type="ECO:0000313" key="2">
    <source>
        <dbReference type="EMBL" id="OYD06735.1"/>
    </source>
</evidence>
<dbReference type="Gene3D" id="3.40.720.10">
    <property type="entry name" value="Alkaline Phosphatase, subunit A"/>
    <property type="match status" value="1"/>
</dbReference>
<keyword evidence="1" id="KW-0812">Transmembrane</keyword>
<feature type="transmembrane region" description="Helical" evidence="1">
    <location>
        <begin position="419"/>
        <end position="437"/>
    </location>
</feature>
<feature type="transmembrane region" description="Helical" evidence="1">
    <location>
        <begin position="653"/>
        <end position="673"/>
    </location>
</feature>
<keyword evidence="1" id="KW-0472">Membrane</keyword>
<name>A0A235B547_9BACL</name>
<organism evidence="2 3">
    <name type="scientific">Paludifilum halophilum</name>
    <dbReference type="NCBI Taxonomy" id="1642702"/>
    <lineage>
        <taxon>Bacteria</taxon>
        <taxon>Bacillati</taxon>
        <taxon>Bacillota</taxon>
        <taxon>Bacilli</taxon>
        <taxon>Bacillales</taxon>
        <taxon>Thermoactinomycetaceae</taxon>
        <taxon>Paludifilum</taxon>
    </lineage>
</organism>